<dbReference type="SUPFAM" id="SSF51395">
    <property type="entry name" value="FMN-linked oxidoreductases"/>
    <property type="match status" value="1"/>
</dbReference>
<protein>
    <recommendedName>
        <fullName evidence="2">tRNA-dihydrouridine(47) synthase [NAD(P)(+)]</fullName>
        <ecNumber evidence="2">1.3.1.89</ecNumber>
    </recommendedName>
</protein>
<comment type="catalytic activity">
    <reaction evidence="4">
        <text>a 5,6-dihydrouridine in mRNA + NAD(+) = a uridine in mRNA + NADH + H(+)</text>
        <dbReference type="Rhea" id="RHEA:69851"/>
        <dbReference type="Rhea" id="RHEA-COMP:14658"/>
        <dbReference type="Rhea" id="RHEA-COMP:17789"/>
        <dbReference type="ChEBI" id="CHEBI:15378"/>
        <dbReference type="ChEBI" id="CHEBI:57540"/>
        <dbReference type="ChEBI" id="CHEBI:57945"/>
        <dbReference type="ChEBI" id="CHEBI:65315"/>
        <dbReference type="ChEBI" id="CHEBI:74443"/>
    </reaction>
    <physiologicalReaction direction="right-to-left" evidence="4">
        <dbReference type="Rhea" id="RHEA:69853"/>
    </physiologicalReaction>
</comment>
<evidence type="ECO:0000313" key="8">
    <source>
        <dbReference type="EMBL" id="CAH3196036.1"/>
    </source>
</evidence>
<comment type="catalytic activity">
    <reaction evidence="6">
        <text>5,6-dihydrouridine(47) in tRNA + NADP(+) = uridine(47) in tRNA + NADPH + H(+)</text>
        <dbReference type="Rhea" id="RHEA:53360"/>
        <dbReference type="Rhea" id="RHEA-COMP:13539"/>
        <dbReference type="Rhea" id="RHEA-COMP:13540"/>
        <dbReference type="ChEBI" id="CHEBI:15378"/>
        <dbReference type="ChEBI" id="CHEBI:57783"/>
        <dbReference type="ChEBI" id="CHEBI:58349"/>
        <dbReference type="ChEBI" id="CHEBI:65315"/>
        <dbReference type="ChEBI" id="CHEBI:74443"/>
        <dbReference type="EC" id="1.3.1.89"/>
    </reaction>
    <physiologicalReaction direction="right-to-left" evidence="6">
        <dbReference type="Rhea" id="RHEA:53362"/>
    </physiologicalReaction>
</comment>
<dbReference type="InterPro" id="IPR013785">
    <property type="entry name" value="Aldolase_TIM"/>
</dbReference>
<evidence type="ECO:0000256" key="3">
    <source>
        <dbReference type="ARBA" id="ARBA00048266"/>
    </source>
</evidence>
<keyword evidence="9" id="KW-1185">Reference proteome</keyword>
<dbReference type="CDD" id="cd02801">
    <property type="entry name" value="DUS_like_FMN"/>
    <property type="match status" value="1"/>
</dbReference>
<name>A0ABN8SX14_9CNID</name>
<dbReference type="PANTHER" id="PTHR45846">
    <property type="entry name" value="TRNA-DIHYDROURIDINE(47) SYNTHASE [NAD(P)(+)]-LIKE"/>
    <property type="match status" value="1"/>
</dbReference>
<organism evidence="8 9">
    <name type="scientific">Porites evermanni</name>
    <dbReference type="NCBI Taxonomy" id="104178"/>
    <lineage>
        <taxon>Eukaryota</taxon>
        <taxon>Metazoa</taxon>
        <taxon>Cnidaria</taxon>
        <taxon>Anthozoa</taxon>
        <taxon>Hexacorallia</taxon>
        <taxon>Scleractinia</taxon>
        <taxon>Fungiina</taxon>
        <taxon>Poritidae</taxon>
        <taxon>Porites</taxon>
    </lineage>
</organism>
<accession>A0ABN8SX14</accession>
<evidence type="ECO:0000256" key="2">
    <source>
        <dbReference type="ARBA" id="ARBA00012376"/>
    </source>
</evidence>
<comment type="caution">
    <text evidence="8">The sequence shown here is derived from an EMBL/GenBank/DDBJ whole genome shotgun (WGS) entry which is preliminary data.</text>
</comment>
<dbReference type="Pfam" id="PF01207">
    <property type="entry name" value="Dus"/>
    <property type="match status" value="1"/>
</dbReference>
<sequence length="222" mass="25602">MRTGISDKKTSWNAHKLISNLKMWDVSLVTLHGRSREQRYTRLADWEYINECAKAAAPMPLFGNGDILSYEDALLRKEQTGVSGLMVARGGLIKPWIFTEIKENRHWDISSNERLDMLRDFVNFGLEHWGSDSQGVENTRKFLLEWLSFQCRYIPVGLLERLPQRINERPPPYFGRNDLETLLSSGNCADWVKISEMLLGPVPTSFHFLPKHKANSYTETEG</sequence>
<evidence type="ECO:0000256" key="4">
    <source>
        <dbReference type="ARBA" id="ARBA00048342"/>
    </source>
</evidence>
<comment type="catalytic activity">
    <reaction evidence="5">
        <text>a 5,6-dihydrouridine in mRNA + NADP(+) = a uridine in mRNA + NADPH + H(+)</text>
        <dbReference type="Rhea" id="RHEA:69855"/>
        <dbReference type="Rhea" id="RHEA-COMP:14658"/>
        <dbReference type="Rhea" id="RHEA-COMP:17789"/>
        <dbReference type="ChEBI" id="CHEBI:15378"/>
        <dbReference type="ChEBI" id="CHEBI:57783"/>
        <dbReference type="ChEBI" id="CHEBI:58349"/>
        <dbReference type="ChEBI" id="CHEBI:65315"/>
        <dbReference type="ChEBI" id="CHEBI:74443"/>
    </reaction>
    <physiologicalReaction direction="right-to-left" evidence="5">
        <dbReference type="Rhea" id="RHEA:69857"/>
    </physiologicalReaction>
</comment>
<dbReference type="EC" id="1.3.1.89" evidence="2"/>
<evidence type="ECO:0000256" key="6">
    <source>
        <dbReference type="ARBA" id="ARBA00049513"/>
    </source>
</evidence>
<evidence type="ECO:0000256" key="5">
    <source>
        <dbReference type="ARBA" id="ARBA00049447"/>
    </source>
</evidence>
<comment type="catalytic activity">
    <reaction evidence="3">
        <text>5,6-dihydrouridine(47) in tRNA + NAD(+) = uridine(47) in tRNA + NADH + H(+)</text>
        <dbReference type="Rhea" id="RHEA:53364"/>
        <dbReference type="Rhea" id="RHEA-COMP:13539"/>
        <dbReference type="Rhea" id="RHEA-COMP:13540"/>
        <dbReference type="ChEBI" id="CHEBI:15378"/>
        <dbReference type="ChEBI" id="CHEBI:57540"/>
        <dbReference type="ChEBI" id="CHEBI:57945"/>
        <dbReference type="ChEBI" id="CHEBI:65315"/>
        <dbReference type="ChEBI" id="CHEBI:74443"/>
        <dbReference type="EC" id="1.3.1.89"/>
    </reaction>
    <physiologicalReaction direction="right-to-left" evidence="3">
        <dbReference type="Rhea" id="RHEA:53366"/>
    </physiologicalReaction>
</comment>
<gene>
    <name evidence="8" type="ORF">PEVE_00031662</name>
</gene>
<dbReference type="Proteomes" id="UP001159427">
    <property type="component" value="Unassembled WGS sequence"/>
</dbReference>
<reference evidence="8 9" key="1">
    <citation type="submission" date="2022-05" db="EMBL/GenBank/DDBJ databases">
        <authorList>
            <consortium name="Genoscope - CEA"/>
            <person name="William W."/>
        </authorList>
    </citation>
    <scope>NUCLEOTIDE SEQUENCE [LARGE SCALE GENOMIC DNA]</scope>
</reference>
<dbReference type="PANTHER" id="PTHR45846:SF1">
    <property type="entry name" value="TRNA-DIHYDROURIDINE(47) SYNTHASE [NAD(P)(+)]-LIKE"/>
    <property type="match status" value="1"/>
</dbReference>
<dbReference type="Gene3D" id="3.20.20.70">
    <property type="entry name" value="Aldolase class I"/>
    <property type="match status" value="1"/>
</dbReference>
<proteinExistence type="inferred from homology"/>
<dbReference type="InterPro" id="IPR035587">
    <property type="entry name" value="DUS-like_FMN-bd"/>
</dbReference>
<evidence type="ECO:0000256" key="1">
    <source>
        <dbReference type="ARBA" id="ARBA00005451"/>
    </source>
</evidence>
<evidence type="ECO:0000313" key="9">
    <source>
        <dbReference type="Proteomes" id="UP001159427"/>
    </source>
</evidence>
<comment type="similarity">
    <text evidence="1">Belongs to the Dus family. Dus3 subfamily.</text>
</comment>
<dbReference type="EMBL" id="CALNXI010004550">
    <property type="protein sequence ID" value="CAH3196036.1"/>
    <property type="molecule type" value="Genomic_DNA"/>
</dbReference>
<evidence type="ECO:0000259" key="7">
    <source>
        <dbReference type="Pfam" id="PF01207"/>
    </source>
</evidence>
<feature type="domain" description="DUS-like FMN-binding" evidence="7">
    <location>
        <begin position="1"/>
        <end position="110"/>
    </location>
</feature>